<evidence type="ECO:0000256" key="2">
    <source>
        <dbReference type="SAM" id="SignalP"/>
    </source>
</evidence>
<gene>
    <name evidence="3" type="ORF">TGEB3V08_LOCUS3177</name>
</gene>
<keyword evidence="2" id="KW-0732">Signal</keyword>
<dbReference type="InterPro" id="IPR051727">
    <property type="entry name" value="DnaJ_C3_Co-chaperones"/>
</dbReference>
<feature type="repeat" description="TPR" evidence="1">
    <location>
        <begin position="205"/>
        <end position="238"/>
    </location>
</feature>
<dbReference type="EMBL" id="OE839995">
    <property type="protein sequence ID" value="CAD7589200.1"/>
    <property type="molecule type" value="Genomic_DNA"/>
</dbReference>
<keyword evidence="1" id="KW-0802">TPR repeat</keyword>
<proteinExistence type="predicted"/>
<name>A0A7R9JTP8_TIMGE</name>
<dbReference type="GO" id="GO:0005783">
    <property type="term" value="C:endoplasmic reticulum"/>
    <property type="evidence" value="ECO:0007669"/>
    <property type="project" value="TreeGrafter"/>
</dbReference>
<dbReference type="PANTHER" id="PTHR44140:SF2">
    <property type="entry name" value="LD25575P"/>
    <property type="match status" value="1"/>
</dbReference>
<dbReference type="GO" id="GO:0051087">
    <property type="term" value="F:protein-folding chaperone binding"/>
    <property type="evidence" value="ECO:0007669"/>
    <property type="project" value="TreeGrafter"/>
</dbReference>
<evidence type="ECO:0000313" key="3">
    <source>
        <dbReference type="EMBL" id="CAD7589200.1"/>
    </source>
</evidence>
<feature type="signal peptide" evidence="2">
    <location>
        <begin position="1"/>
        <end position="34"/>
    </location>
</feature>
<evidence type="ECO:0000256" key="1">
    <source>
        <dbReference type="PROSITE-ProRule" id="PRU00339"/>
    </source>
</evidence>
<sequence>MFSAMDCWQASSWRVCSAWVFLLILDLKVDVSHSSSQAEVNKHLEMGRDFLSRGQLQDALSHYHAAVGELYNFSCVHRVLLLDHNTLLWLNGQRMRPSLTPAAHTQTHTRPVDDGEIVEFACAQAHFSLVLYHRAIQEFACAQAHFSLVLYHRASQEPSHARPMLGVILHSVHLDISIITSIDTIKLPVVLIIRCFSLEGDPDNYLTHFKRATVYLALGKSKFALKDLDRVLQLKPDFTAVSTTLKTSVQTRYYEG</sequence>
<reference evidence="3" key="1">
    <citation type="submission" date="2020-11" db="EMBL/GenBank/DDBJ databases">
        <authorList>
            <person name="Tran Van P."/>
        </authorList>
    </citation>
    <scope>NUCLEOTIDE SEQUENCE</scope>
</reference>
<dbReference type="Gene3D" id="1.25.40.10">
    <property type="entry name" value="Tetratricopeptide repeat domain"/>
    <property type="match status" value="1"/>
</dbReference>
<dbReference type="GO" id="GO:0051787">
    <property type="term" value="F:misfolded protein binding"/>
    <property type="evidence" value="ECO:0007669"/>
    <property type="project" value="TreeGrafter"/>
</dbReference>
<dbReference type="SMART" id="SM00028">
    <property type="entry name" value="TPR"/>
    <property type="match status" value="2"/>
</dbReference>
<dbReference type="InterPro" id="IPR011990">
    <property type="entry name" value="TPR-like_helical_dom_sf"/>
</dbReference>
<protein>
    <submittedName>
        <fullName evidence="3">Uncharacterized protein</fullName>
    </submittedName>
</protein>
<dbReference type="GO" id="GO:0034975">
    <property type="term" value="P:protein folding in endoplasmic reticulum"/>
    <property type="evidence" value="ECO:0007669"/>
    <property type="project" value="TreeGrafter"/>
</dbReference>
<organism evidence="3">
    <name type="scientific">Timema genevievae</name>
    <name type="common">Walking stick</name>
    <dbReference type="NCBI Taxonomy" id="629358"/>
    <lineage>
        <taxon>Eukaryota</taxon>
        <taxon>Metazoa</taxon>
        <taxon>Ecdysozoa</taxon>
        <taxon>Arthropoda</taxon>
        <taxon>Hexapoda</taxon>
        <taxon>Insecta</taxon>
        <taxon>Pterygota</taxon>
        <taxon>Neoptera</taxon>
        <taxon>Polyneoptera</taxon>
        <taxon>Phasmatodea</taxon>
        <taxon>Timematodea</taxon>
        <taxon>Timematoidea</taxon>
        <taxon>Timematidae</taxon>
        <taxon>Timema</taxon>
    </lineage>
</organism>
<dbReference type="PANTHER" id="PTHR44140">
    <property type="entry name" value="LD25575P"/>
    <property type="match status" value="1"/>
</dbReference>
<dbReference type="SUPFAM" id="SSF48452">
    <property type="entry name" value="TPR-like"/>
    <property type="match status" value="1"/>
</dbReference>
<dbReference type="AlphaFoldDB" id="A0A7R9JTP8"/>
<dbReference type="PROSITE" id="PS50005">
    <property type="entry name" value="TPR"/>
    <property type="match status" value="1"/>
</dbReference>
<feature type="chain" id="PRO_5031428815" evidence="2">
    <location>
        <begin position="35"/>
        <end position="256"/>
    </location>
</feature>
<dbReference type="InterPro" id="IPR019734">
    <property type="entry name" value="TPR_rpt"/>
</dbReference>
<accession>A0A7R9JTP8</accession>